<dbReference type="PATRIC" id="fig|435830.3.peg.1371"/>
<protein>
    <recommendedName>
        <fullName evidence="3">DUF3027 domain-containing protein</fullName>
    </recommendedName>
</protein>
<evidence type="ECO:0000313" key="2">
    <source>
        <dbReference type="Proteomes" id="UP000003822"/>
    </source>
</evidence>
<dbReference type="RefSeq" id="WP_005986960.1">
    <property type="nucleotide sequence ID" value="NZ_JH470338.1"/>
</dbReference>
<proteinExistence type="predicted"/>
<sequence>MTDQRLGAAPTAAQAAAAAKDKVLCSEQVIEVARMALADITDPASVGDYSGAVPTGKRMVTHLFECNLPGYRGWRWQVTVARPSRARQATICELDLAPGEDALLAPAWVPWEQRLQPSDVNRGDRLPFRELDERLQPGWQSTDDAVADAVAIDELYLGRARVLSPQGLAAAAQRWYEGDHGPTANGVRRAHANCSSCGFLMRIDGPMRRLFGVCANAWSPDDGQVVSMDHGCGAHSETDVPERETAWPANAPIVDEGAVEVVEPAN</sequence>
<comment type="caution">
    <text evidence="1">The sequence shown here is derived from an EMBL/GenBank/DDBJ whole genome shotgun (WGS) entry which is preliminary data.</text>
</comment>
<dbReference type="AlphaFoldDB" id="G9PGP8"/>
<gene>
    <name evidence="1" type="ORF">HMPREF0045_01422</name>
</gene>
<dbReference type="EMBL" id="ACRN01000011">
    <property type="protein sequence ID" value="EHM87735.1"/>
    <property type="molecule type" value="Genomic_DNA"/>
</dbReference>
<dbReference type="InterPro" id="IPR021391">
    <property type="entry name" value="DUF3027"/>
</dbReference>
<dbReference type="HOGENOM" id="CLU_035969_1_1_11"/>
<reference evidence="1 2" key="1">
    <citation type="submission" date="2011-10" db="EMBL/GenBank/DDBJ databases">
        <title>The Genome Sequence of Actinomyces graevenitzii C83.</title>
        <authorList>
            <consortium name="The Broad Institute Genome Sequencing Platform"/>
            <consortium name="The Broad Institute Genome Sequencing Center for Infectious Disease"/>
            <person name="Earl A."/>
            <person name="Ward D."/>
            <person name="Feldgarden M."/>
            <person name="Gevers D."/>
            <person name="Sibley C.D."/>
            <person name="Field T.R."/>
            <person name="Grinwis M."/>
            <person name="Eshaghurshan C.S."/>
            <person name="Surette M.G."/>
            <person name="Young S.K."/>
            <person name="Zeng Q."/>
            <person name="Gargeya S."/>
            <person name="Fitzgerald M."/>
            <person name="Haas B."/>
            <person name="Abouelleil A."/>
            <person name="Alvarado L."/>
            <person name="Arachchi H.M."/>
            <person name="Berlin A."/>
            <person name="Brown A."/>
            <person name="Chapman S.B."/>
            <person name="Chen Z."/>
            <person name="Dunbar C."/>
            <person name="Freedman E."/>
            <person name="Gearin G."/>
            <person name="Goldberg J."/>
            <person name="Griggs A."/>
            <person name="Gujja S."/>
            <person name="Heiman D."/>
            <person name="Howarth C."/>
            <person name="Larson L."/>
            <person name="Lui A."/>
            <person name="MacDonald P.J.P."/>
            <person name="Montmayeur A."/>
            <person name="Murphy C."/>
            <person name="Neiman D."/>
            <person name="Pearson M."/>
            <person name="Priest M."/>
            <person name="Roberts A."/>
            <person name="Saif S."/>
            <person name="Shea T."/>
            <person name="Shenoy N."/>
            <person name="Sisk P."/>
            <person name="Stolte C."/>
            <person name="Sykes S."/>
            <person name="Wortman J."/>
            <person name="Nusbaum C."/>
            <person name="Birren B."/>
        </authorList>
    </citation>
    <scope>NUCLEOTIDE SEQUENCE [LARGE SCALE GENOMIC DNA]</scope>
    <source>
        <strain evidence="1 2">C83</strain>
    </source>
</reference>
<organism evidence="1 2">
    <name type="scientific">Actinomyces graevenitzii C83</name>
    <dbReference type="NCBI Taxonomy" id="435830"/>
    <lineage>
        <taxon>Bacteria</taxon>
        <taxon>Bacillati</taxon>
        <taxon>Actinomycetota</taxon>
        <taxon>Actinomycetes</taxon>
        <taxon>Actinomycetales</taxon>
        <taxon>Actinomycetaceae</taxon>
        <taxon>Actinomyces</taxon>
    </lineage>
</organism>
<name>G9PGP8_9ACTO</name>
<dbReference type="Proteomes" id="UP000003822">
    <property type="component" value="Unassembled WGS sequence"/>
</dbReference>
<accession>G9PGP8</accession>
<evidence type="ECO:0000313" key="1">
    <source>
        <dbReference type="EMBL" id="EHM87735.1"/>
    </source>
</evidence>
<dbReference type="Pfam" id="PF11228">
    <property type="entry name" value="DUF3027"/>
    <property type="match status" value="1"/>
</dbReference>
<dbReference type="STRING" id="435830.HMPREF0045_01422"/>
<keyword evidence="2" id="KW-1185">Reference proteome</keyword>
<evidence type="ECO:0008006" key="3">
    <source>
        <dbReference type="Google" id="ProtNLM"/>
    </source>
</evidence>
<dbReference type="eggNOG" id="ENOG502ZBU7">
    <property type="taxonomic scope" value="Bacteria"/>
</dbReference>